<dbReference type="SUPFAM" id="SSF52540">
    <property type="entry name" value="P-loop containing nucleoside triphosphate hydrolases"/>
    <property type="match status" value="2"/>
</dbReference>
<sequence length="1293" mass="143353">PPTPPKKHTPGSVPRLDSSEYSSSITGRLFFSWVNPLVFLGYKRSVQDVDLPNLEVSDFSWFTNHQHDLVKLAKKDSFSRTLLTTLKGGFFVQFLWSLPWCFFANVSPYCLKKILQYIECQDCGPPTAINYVYVFGLLVAALGESICLQTALHQGRRIYMHAVSICSAEVFTKSLHRKGVATQEGKNDKGDAKKEGTLNITNLIAVDLKKMDQPFGYAFYMYGYPIQFVIAAYQLYQVLGYASLVGIAFMFAAYPIPAKLYTMIKELFKDIMSTKDDRMDTLNEMLSAIRIIKFFGWESKFQEKITTARNKELEHTRVSYRHIVLANLIWVVMPVLNIVVVLLAYTKLFGHDISASKIFTTIALYNIMRSAVNSLPWTIKCTMQAVVSLNRINKYLLEEELAKDTVVTKLDGKSHALYPVIGFQNATFVWPNKENEKVATKSVERRPSWFQKVKNKFVKAPPVVEEPVAEPEAVQERFKLKNINADFPVGKLSVIVGATGSGKSALLLALLGELERVGGSVYLPRLDYTQESSKKRGSGIAYVAQTAWLQNSTIRDNILFGHEFDQDRYDAVVEGCALLTDFEILEAGDATEIGEKGITLSGGQKQRVSLARAIYSAANVILLDDCLSAVDTHTGKQLFQTLTGPLLYGRTVLMATHQVQLTLNAASYVVVLERGEILGSGTPAIVLNNGWIDNVAFIQPHSGDGSEVSTLQDEERAQEPKKVAKKRVVSKLTEDEKKEEGAVSWPVYRTYLNASGGWIFWVAIIVLYLTRQLVDISQSAWLAVWANKASNVGSFAIMTFNAATSEPAMLPLSSSFKTGGNSGKHDVVTMSLFGMGTPESVNVEFYLGVYILLGILTIVLVAVTNLYTILVGLKASRVLHERLLHKIIRAKVRFYDTTPMGRIANRFSSDVSTVDEEVSTGINNLFNAIVNVLGIIFVITVSMPAFLIPALFIVAIYGVIGGLYIPVSRDLKRLNSISRSPILNHFQETLAGLATIRAYGFERQFQNKNLSNLDDNNRSYFLLWTVNRWLHWRVDVAGALVSFITGLLILQNWDTIAPGWAALSLTYALMFNFSIVWVIRNTAQNEMNMNSVERIIEYMDLEEEPAAIIEDSRPPASWPHAGEIVVDRLVLKYAPDTPAVIKDVSFRIKAGEKVGIVGRTGSGKSTLAISLFRFMDPTSGSIIIDGIDITKIGLQDLRTNLTIIPQDPVLFKGTLRSNLDPFGEREDGDLWEALRRSHLIPASAAPSKHTGLNVTNVSGSSDSPVKIPAGSIKSSVSGESDIVDSSKITLDTP</sequence>
<dbReference type="Pfam" id="PF00664">
    <property type="entry name" value="ABC_membrane"/>
    <property type="match status" value="2"/>
</dbReference>
<dbReference type="PROSITE" id="PS50893">
    <property type="entry name" value="ABC_TRANSPORTER_2"/>
    <property type="match status" value="1"/>
</dbReference>
<dbReference type="GO" id="GO:0016887">
    <property type="term" value="F:ATP hydrolysis activity"/>
    <property type="evidence" value="ECO:0007669"/>
    <property type="project" value="InterPro"/>
</dbReference>
<evidence type="ECO:0000313" key="13">
    <source>
        <dbReference type="EMBL" id="KAF9320203.1"/>
    </source>
</evidence>
<feature type="region of interest" description="Disordered" evidence="9">
    <location>
        <begin position="1250"/>
        <end position="1293"/>
    </location>
</feature>
<dbReference type="PROSITE" id="PS50929">
    <property type="entry name" value="ABC_TM1F"/>
    <property type="match status" value="2"/>
</dbReference>
<feature type="transmembrane region" description="Helical" evidence="10">
    <location>
        <begin position="242"/>
        <end position="262"/>
    </location>
</feature>
<dbReference type="Gene3D" id="3.40.50.300">
    <property type="entry name" value="P-loop containing nucleotide triphosphate hydrolases"/>
    <property type="match status" value="2"/>
</dbReference>
<feature type="non-terminal residue" evidence="13">
    <location>
        <position position="1293"/>
    </location>
</feature>
<dbReference type="InterPro" id="IPR050173">
    <property type="entry name" value="ABC_transporter_C-like"/>
</dbReference>
<evidence type="ECO:0000259" key="12">
    <source>
        <dbReference type="PROSITE" id="PS50929"/>
    </source>
</evidence>
<dbReference type="PANTHER" id="PTHR24223">
    <property type="entry name" value="ATP-BINDING CASSETTE SUB-FAMILY C"/>
    <property type="match status" value="1"/>
</dbReference>
<keyword evidence="3 10" id="KW-0812">Transmembrane</keyword>
<keyword evidence="4" id="KW-0677">Repeat</keyword>
<evidence type="ECO:0000256" key="6">
    <source>
        <dbReference type="ARBA" id="ARBA00022840"/>
    </source>
</evidence>
<evidence type="ECO:0000256" key="2">
    <source>
        <dbReference type="ARBA" id="ARBA00022448"/>
    </source>
</evidence>
<evidence type="ECO:0000256" key="1">
    <source>
        <dbReference type="ARBA" id="ARBA00004141"/>
    </source>
</evidence>
<evidence type="ECO:0000256" key="3">
    <source>
        <dbReference type="ARBA" id="ARBA00022692"/>
    </source>
</evidence>
<proteinExistence type="predicted"/>
<comment type="caution">
    <text evidence="13">The sequence shown here is derived from an EMBL/GenBank/DDBJ whole genome shotgun (WGS) entry which is preliminary data.</text>
</comment>
<feature type="domain" description="ABC transmembrane type-1" evidence="12">
    <location>
        <begin position="762"/>
        <end position="1084"/>
    </location>
</feature>
<dbReference type="Gene3D" id="1.20.1560.10">
    <property type="entry name" value="ABC transporter type 1, transmembrane domain"/>
    <property type="match status" value="2"/>
</dbReference>
<dbReference type="GO" id="GO:0140359">
    <property type="term" value="F:ABC-type transporter activity"/>
    <property type="evidence" value="ECO:0007669"/>
    <property type="project" value="InterPro"/>
</dbReference>
<dbReference type="InterPro" id="IPR036640">
    <property type="entry name" value="ABC1_TM_sf"/>
</dbReference>
<dbReference type="EMBL" id="JAAAUY010001709">
    <property type="protein sequence ID" value="KAF9320203.1"/>
    <property type="molecule type" value="Genomic_DNA"/>
</dbReference>
<protein>
    <submittedName>
        <fullName evidence="13">Uncharacterized protein</fullName>
    </submittedName>
</protein>
<dbReference type="FunFam" id="3.40.50.300:FF:001958">
    <property type="entry name" value="ATP binding cassette subfamily C member 11"/>
    <property type="match status" value="1"/>
</dbReference>
<dbReference type="GO" id="GO:0016020">
    <property type="term" value="C:membrane"/>
    <property type="evidence" value="ECO:0007669"/>
    <property type="project" value="UniProtKB-SubCell"/>
</dbReference>
<dbReference type="CDD" id="cd18604">
    <property type="entry name" value="ABC_6TM_VMR1_D2_like"/>
    <property type="match status" value="1"/>
</dbReference>
<gene>
    <name evidence="13" type="ORF">BG006_002841</name>
</gene>
<evidence type="ECO:0000256" key="4">
    <source>
        <dbReference type="ARBA" id="ARBA00022737"/>
    </source>
</evidence>
<evidence type="ECO:0000256" key="10">
    <source>
        <dbReference type="SAM" id="Phobius"/>
    </source>
</evidence>
<feature type="domain" description="ABC transmembrane type-1" evidence="12">
    <location>
        <begin position="106"/>
        <end position="379"/>
    </location>
</feature>
<feature type="transmembrane region" description="Helical" evidence="10">
    <location>
        <begin position="946"/>
        <end position="967"/>
    </location>
</feature>
<dbReference type="PROSITE" id="PS00211">
    <property type="entry name" value="ABC_TRANSPORTER_1"/>
    <property type="match status" value="1"/>
</dbReference>
<dbReference type="FunFam" id="3.40.50.300:FF:000997">
    <property type="entry name" value="Multidrug resistance-associated protein 1"/>
    <property type="match status" value="1"/>
</dbReference>
<feature type="transmembrane region" description="Helical" evidence="10">
    <location>
        <begin position="131"/>
        <end position="152"/>
    </location>
</feature>
<keyword evidence="6" id="KW-0067">ATP-binding</keyword>
<feature type="transmembrane region" description="Helical" evidence="10">
    <location>
        <begin position="217"/>
        <end position="236"/>
    </location>
</feature>
<evidence type="ECO:0000256" key="8">
    <source>
        <dbReference type="ARBA" id="ARBA00023136"/>
    </source>
</evidence>
<feature type="compositionally biased region" description="Polar residues" evidence="9">
    <location>
        <begin position="1250"/>
        <end position="1263"/>
    </location>
</feature>
<feature type="transmembrane region" description="Helical" evidence="10">
    <location>
        <begin position="1059"/>
        <end position="1079"/>
    </location>
</feature>
<feature type="transmembrane region" description="Helical" evidence="10">
    <location>
        <begin position="782"/>
        <end position="803"/>
    </location>
</feature>
<keyword evidence="7 10" id="KW-1133">Transmembrane helix</keyword>
<keyword evidence="2" id="KW-0813">Transport</keyword>
<dbReference type="PANTHER" id="PTHR24223:SF353">
    <property type="entry name" value="ABC TRANSPORTER ATP-BINDING PROTEIN_PERMEASE VMR1-RELATED"/>
    <property type="match status" value="1"/>
</dbReference>
<keyword evidence="8 10" id="KW-0472">Membrane</keyword>
<keyword evidence="14" id="KW-1185">Reference proteome</keyword>
<comment type="subcellular location">
    <subcellularLocation>
        <location evidence="1">Membrane</location>
        <topology evidence="1">Multi-pass membrane protein</topology>
    </subcellularLocation>
</comment>
<feature type="transmembrane region" description="Helical" evidence="10">
    <location>
        <begin position="751"/>
        <end position="770"/>
    </location>
</feature>
<dbReference type="Pfam" id="PF00005">
    <property type="entry name" value="ABC_tran"/>
    <property type="match status" value="2"/>
</dbReference>
<keyword evidence="5" id="KW-0547">Nucleotide-binding</keyword>
<evidence type="ECO:0000256" key="7">
    <source>
        <dbReference type="ARBA" id="ARBA00022989"/>
    </source>
</evidence>
<feature type="domain" description="ABC transporter" evidence="11">
    <location>
        <begin position="458"/>
        <end position="699"/>
    </location>
</feature>
<dbReference type="Proteomes" id="UP000696485">
    <property type="component" value="Unassembled WGS sequence"/>
</dbReference>
<feature type="transmembrane region" description="Helical" evidence="10">
    <location>
        <begin position="323"/>
        <end position="345"/>
    </location>
</feature>
<feature type="transmembrane region" description="Helical" evidence="10">
    <location>
        <begin position="845"/>
        <end position="873"/>
    </location>
</feature>
<dbReference type="CDD" id="cd18596">
    <property type="entry name" value="ABC_6TM_VMR1_D1_like"/>
    <property type="match status" value="1"/>
</dbReference>
<dbReference type="SMART" id="SM00382">
    <property type="entry name" value="AAA"/>
    <property type="match status" value="2"/>
</dbReference>
<dbReference type="CDD" id="cd03250">
    <property type="entry name" value="ABCC_MRP_domain1"/>
    <property type="match status" value="1"/>
</dbReference>
<organism evidence="13 14">
    <name type="scientific">Podila minutissima</name>
    <dbReference type="NCBI Taxonomy" id="64525"/>
    <lineage>
        <taxon>Eukaryota</taxon>
        <taxon>Fungi</taxon>
        <taxon>Fungi incertae sedis</taxon>
        <taxon>Mucoromycota</taxon>
        <taxon>Mortierellomycotina</taxon>
        <taxon>Mortierellomycetes</taxon>
        <taxon>Mortierellales</taxon>
        <taxon>Mortierellaceae</taxon>
        <taxon>Podila</taxon>
    </lineage>
</organism>
<dbReference type="InterPro" id="IPR011527">
    <property type="entry name" value="ABC1_TM_dom"/>
</dbReference>
<feature type="non-terminal residue" evidence="13">
    <location>
        <position position="1"/>
    </location>
</feature>
<dbReference type="InterPro" id="IPR003439">
    <property type="entry name" value="ABC_transporter-like_ATP-bd"/>
</dbReference>
<dbReference type="SUPFAM" id="SSF90123">
    <property type="entry name" value="ABC transporter transmembrane region"/>
    <property type="match status" value="2"/>
</dbReference>
<dbReference type="InterPro" id="IPR027417">
    <property type="entry name" value="P-loop_NTPase"/>
</dbReference>
<evidence type="ECO:0000256" key="9">
    <source>
        <dbReference type="SAM" id="MobiDB-lite"/>
    </source>
</evidence>
<feature type="transmembrane region" description="Helical" evidence="10">
    <location>
        <begin position="922"/>
        <end position="940"/>
    </location>
</feature>
<reference evidence="13" key="1">
    <citation type="journal article" date="2020" name="Fungal Divers.">
        <title>Resolving the Mortierellaceae phylogeny through synthesis of multi-gene phylogenetics and phylogenomics.</title>
        <authorList>
            <person name="Vandepol N."/>
            <person name="Liber J."/>
            <person name="Desiro A."/>
            <person name="Na H."/>
            <person name="Kennedy M."/>
            <person name="Barry K."/>
            <person name="Grigoriev I.V."/>
            <person name="Miller A.N."/>
            <person name="O'Donnell K."/>
            <person name="Stajich J.E."/>
            <person name="Bonito G."/>
        </authorList>
    </citation>
    <scope>NUCLEOTIDE SEQUENCE</scope>
    <source>
        <strain evidence="13">NVP1</strain>
    </source>
</reference>
<feature type="transmembrane region" description="Helical" evidence="10">
    <location>
        <begin position="1034"/>
        <end position="1053"/>
    </location>
</feature>
<name>A0A9P5VGG9_9FUNG</name>
<evidence type="ECO:0000256" key="5">
    <source>
        <dbReference type="ARBA" id="ARBA00022741"/>
    </source>
</evidence>
<evidence type="ECO:0000313" key="14">
    <source>
        <dbReference type="Proteomes" id="UP000696485"/>
    </source>
</evidence>
<dbReference type="InterPro" id="IPR003593">
    <property type="entry name" value="AAA+_ATPase"/>
</dbReference>
<accession>A0A9P5VGG9</accession>
<dbReference type="InterPro" id="IPR017871">
    <property type="entry name" value="ABC_transporter-like_CS"/>
</dbReference>
<dbReference type="GO" id="GO:0005524">
    <property type="term" value="F:ATP binding"/>
    <property type="evidence" value="ECO:0007669"/>
    <property type="project" value="UniProtKB-KW"/>
</dbReference>
<evidence type="ECO:0000259" key="11">
    <source>
        <dbReference type="PROSITE" id="PS50893"/>
    </source>
</evidence>